<proteinExistence type="predicted"/>
<dbReference type="RefSeq" id="WP_066208888.1">
    <property type="nucleotide sequence ID" value="NZ_CP076132.1"/>
</dbReference>
<evidence type="ECO:0000313" key="2">
    <source>
        <dbReference type="Proteomes" id="UP000678679"/>
    </source>
</evidence>
<protein>
    <submittedName>
        <fullName evidence="1">Uncharacterized protein</fullName>
    </submittedName>
</protein>
<reference evidence="1 2" key="1">
    <citation type="submission" date="2021-05" db="EMBL/GenBank/DDBJ databases">
        <title>Comparative genomic studies on the polysaccharide-degrading batcterial strains of the Flammeovirga genus.</title>
        <authorList>
            <person name="Zewei F."/>
            <person name="Zheng Z."/>
            <person name="Yu L."/>
            <person name="Ruyue G."/>
            <person name="Yanhong M."/>
            <person name="Yuanyuan C."/>
            <person name="Jingyan G."/>
            <person name="Wenjun H."/>
        </authorList>
    </citation>
    <scope>NUCLEOTIDE SEQUENCE [LARGE SCALE GENOMIC DNA]</scope>
    <source>
        <strain evidence="1 2">NBRC:100898</strain>
    </source>
</reference>
<gene>
    <name evidence="1" type="ORF">KMW28_07025</name>
</gene>
<accession>A0AAX1N755</accession>
<dbReference type="KEGG" id="fya:KMW28_07025"/>
<evidence type="ECO:0000313" key="1">
    <source>
        <dbReference type="EMBL" id="QWG03330.1"/>
    </source>
</evidence>
<dbReference type="AlphaFoldDB" id="A0AAX1N755"/>
<name>A0AAX1N755_9BACT</name>
<keyword evidence="2" id="KW-1185">Reference proteome</keyword>
<dbReference type="EMBL" id="CP076132">
    <property type="protein sequence ID" value="QWG03330.1"/>
    <property type="molecule type" value="Genomic_DNA"/>
</dbReference>
<sequence length="84" mass="9913">MTEKEYELIDELYFVTAFDDLQNELNWTAEDLVNVLRSCIESDWIRCYSAPDIELELSEVNIDDNFKDYLYLASKKGLLKHNTV</sequence>
<organism evidence="1 2">
    <name type="scientific">Flammeovirga yaeyamensis</name>
    <dbReference type="NCBI Taxonomy" id="367791"/>
    <lineage>
        <taxon>Bacteria</taxon>
        <taxon>Pseudomonadati</taxon>
        <taxon>Bacteroidota</taxon>
        <taxon>Cytophagia</taxon>
        <taxon>Cytophagales</taxon>
        <taxon>Flammeovirgaceae</taxon>
        <taxon>Flammeovirga</taxon>
    </lineage>
</organism>
<dbReference type="Proteomes" id="UP000678679">
    <property type="component" value="Chromosome 1"/>
</dbReference>